<dbReference type="GO" id="GO:0055085">
    <property type="term" value="P:transmembrane transport"/>
    <property type="evidence" value="ECO:0007669"/>
    <property type="project" value="InterPro"/>
</dbReference>
<gene>
    <name evidence="9" type="ORF">E8M01_10710</name>
</gene>
<dbReference type="AlphaFoldDB" id="A0A4D7AT13"/>
<keyword evidence="3" id="KW-0813">Transport</keyword>
<dbReference type="InterPro" id="IPR004776">
    <property type="entry name" value="Mem_transp_PIN-like"/>
</dbReference>
<feature type="transmembrane region" description="Helical" evidence="8">
    <location>
        <begin position="310"/>
        <end position="332"/>
    </location>
</feature>
<evidence type="ECO:0000313" key="10">
    <source>
        <dbReference type="Proteomes" id="UP000298781"/>
    </source>
</evidence>
<feature type="transmembrane region" description="Helical" evidence="8">
    <location>
        <begin position="32"/>
        <end position="51"/>
    </location>
</feature>
<dbReference type="Gene3D" id="1.20.1530.20">
    <property type="match status" value="1"/>
</dbReference>
<feature type="transmembrane region" description="Helical" evidence="8">
    <location>
        <begin position="253"/>
        <end position="277"/>
    </location>
</feature>
<evidence type="ECO:0000256" key="2">
    <source>
        <dbReference type="ARBA" id="ARBA00010145"/>
    </source>
</evidence>
<organism evidence="9 10">
    <name type="scientific">Phreatobacter stygius</name>
    <dbReference type="NCBI Taxonomy" id="1940610"/>
    <lineage>
        <taxon>Bacteria</taxon>
        <taxon>Pseudomonadati</taxon>
        <taxon>Pseudomonadota</taxon>
        <taxon>Alphaproteobacteria</taxon>
        <taxon>Hyphomicrobiales</taxon>
        <taxon>Phreatobacteraceae</taxon>
        <taxon>Phreatobacter</taxon>
    </lineage>
</organism>
<protein>
    <submittedName>
        <fullName evidence="9">AEC family transporter</fullName>
    </submittedName>
</protein>
<feature type="transmembrane region" description="Helical" evidence="8">
    <location>
        <begin position="283"/>
        <end position="303"/>
    </location>
</feature>
<keyword evidence="5 8" id="KW-0812">Transmembrane</keyword>
<dbReference type="KEGG" id="pstg:E8M01_10710"/>
<name>A0A4D7AT13_9HYPH</name>
<accession>A0A4D7AT13</accession>
<evidence type="ECO:0000256" key="4">
    <source>
        <dbReference type="ARBA" id="ARBA00022475"/>
    </source>
</evidence>
<dbReference type="OrthoDB" id="9810457at2"/>
<comment type="similarity">
    <text evidence="2">Belongs to the auxin efflux carrier (TC 2.A.69) family.</text>
</comment>
<feature type="transmembrane region" description="Helical" evidence="8">
    <location>
        <begin position="195"/>
        <end position="213"/>
    </location>
</feature>
<evidence type="ECO:0000313" key="9">
    <source>
        <dbReference type="EMBL" id="QCI64654.1"/>
    </source>
</evidence>
<feature type="transmembrane region" description="Helical" evidence="8">
    <location>
        <begin position="63"/>
        <end position="85"/>
    </location>
</feature>
<evidence type="ECO:0000256" key="7">
    <source>
        <dbReference type="ARBA" id="ARBA00023136"/>
    </source>
</evidence>
<feature type="transmembrane region" description="Helical" evidence="8">
    <location>
        <begin position="123"/>
        <end position="147"/>
    </location>
</feature>
<evidence type="ECO:0000256" key="5">
    <source>
        <dbReference type="ARBA" id="ARBA00022692"/>
    </source>
</evidence>
<proteinExistence type="inferred from homology"/>
<evidence type="ECO:0000256" key="6">
    <source>
        <dbReference type="ARBA" id="ARBA00022989"/>
    </source>
</evidence>
<comment type="subcellular location">
    <subcellularLocation>
        <location evidence="1">Cell membrane</location>
        <topology evidence="1">Multi-pass membrane protein</topology>
    </subcellularLocation>
</comment>
<keyword evidence="4" id="KW-1003">Cell membrane</keyword>
<evidence type="ECO:0000256" key="3">
    <source>
        <dbReference type="ARBA" id="ARBA00022448"/>
    </source>
</evidence>
<keyword evidence="10" id="KW-1185">Reference proteome</keyword>
<feature type="transmembrane region" description="Helical" evidence="8">
    <location>
        <begin position="153"/>
        <end position="174"/>
    </location>
</feature>
<dbReference type="PANTHER" id="PTHR36838">
    <property type="entry name" value="AUXIN EFFLUX CARRIER FAMILY PROTEIN"/>
    <property type="match status" value="1"/>
</dbReference>
<evidence type="ECO:0000256" key="1">
    <source>
        <dbReference type="ARBA" id="ARBA00004651"/>
    </source>
</evidence>
<evidence type="ECO:0000256" key="8">
    <source>
        <dbReference type="SAM" id="Phobius"/>
    </source>
</evidence>
<keyword evidence="7 8" id="KW-0472">Membrane</keyword>
<dbReference type="InterPro" id="IPR038770">
    <property type="entry name" value="Na+/solute_symporter_sf"/>
</dbReference>
<reference evidence="9 10" key="1">
    <citation type="submission" date="2019-04" db="EMBL/GenBank/DDBJ databases">
        <title>Phreatobacter aquaticus sp. nov.</title>
        <authorList>
            <person name="Choi A."/>
        </authorList>
    </citation>
    <scope>NUCLEOTIDE SEQUENCE [LARGE SCALE GENOMIC DNA]</scope>
    <source>
        <strain evidence="9 10">KCTC 52518</strain>
    </source>
</reference>
<dbReference type="PANTHER" id="PTHR36838:SF3">
    <property type="entry name" value="TRANSPORTER AUXIN EFFLUX CARRIER EC FAMILY"/>
    <property type="match status" value="1"/>
</dbReference>
<dbReference type="Proteomes" id="UP000298781">
    <property type="component" value="Chromosome"/>
</dbReference>
<feature type="transmembrane region" description="Helical" evidence="8">
    <location>
        <begin position="219"/>
        <end position="241"/>
    </location>
</feature>
<sequence>MAGMRQGLTCNRQESVYCADRPAEFERLMLDLVLLVVPVFGLVALGYFAALTGLIGERSNEGITAFLFVVGAPALLFKLITAAVFPETFPWGFWIAYYVGMGVVWLASMMLAATLFKTSHGDAVIAGLAAGQANTVLIGIPIILKAYGDQAGFPIAMLLAVNLPITMTVATLMLEGTRSASGGAVVRKLARGLTTHPLLIAMAAGVLAQVVGFRPSGPFGATLGMLADTTVPLSLFALGLSLKAYGVKADLPVALMISLLRLIVHPAIAYVVAAHVFALPPVWTGTVVLFAAMPAGINAYLFAARYGQGVGIASTSVALSTVLSVATTVLWLRVLGIG</sequence>
<dbReference type="EMBL" id="CP039690">
    <property type="protein sequence ID" value="QCI64654.1"/>
    <property type="molecule type" value="Genomic_DNA"/>
</dbReference>
<feature type="transmembrane region" description="Helical" evidence="8">
    <location>
        <begin position="91"/>
        <end position="116"/>
    </location>
</feature>
<keyword evidence="6 8" id="KW-1133">Transmembrane helix</keyword>
<dbReference type="Pfam" id="PF03547">
    <property type="entry name" value="Mem_trans"/>
    <property type="match status" value="1"/>
</dbReference>
<dbReference type="GO" id="GO:0005886">
    <property type="term" value="C:plasma membrane"/>
    <property type="evidence" value="ECO:0007669"/>
    <property type="project" value="UniProtKB-SubCell"/>
</dbReference>